<dbReference type="STRING" id="762967.HMPREF9440_01118"/>
<accession>H3KEF4</accession>
<evidence type="ECO:0000313" key="2">
    <source>
        <dbReference type="Proteomes" id="UP000004956"/>
    </source>
</evidence>
<keyword evidence="2" id="KW-1185">Reference proteome</keyword>
<dbReference type="HOGENOM" id="CLU_3297555_0_0_4"/>
<comment type="caution">
    <text evidence="1">The sequence shown here is derived from an EMBL/GenBank/DDBJ whole genome shotgun (WGS) entry which is preliminary data.</text>
</comment>
<proteinExistence type="predicted"/>
<sequence>MRSVSANGEVDSSGTQFATDVAEVLRRFLRTGTASSGEEA</sequence>
<name>H3KEF4_9BURK</name>
<reference evidence="1 2" key="1">
    <citation type="submission" date="2011-11" db="EMBL/GenBank/DDBJ databases">
        <authorList>
            <person name="Weinstock G."/>
            <person name="Sodergren E."/>
            <person name="Clifton S."/>
            <person name="Fulton L."/>
            <person name="Fulton B."/>
            <person name="Courtney L."/>
            <person name="Fronick C."/>
            <person name="Harrison M."/>
            <person name="Strong C."/>
            <person name="Farmer C."/>
            <person name="Delahaunty K."/>
            <person name="Markovic C."/>
            <person name="Hall O."/>
            <person name="Minx P."/>
            <person name="Tomlinson C."/>
            <person name="Mitreva M."/>
            <person name="Hou S."/>
            <person name="Chen J."/>
            <person name="Wollam A."/>
            <person name="Pepin K.H."/>
            <person name="Johnson M."/>
            <person name="Bhonagiri V."/>
            <person name="Zhang X."/>
            <person name="Suruliraj S."/>
            <person name="Warren W."/>
            <person name="Chinwalla A."/>
            <person name="Mardis E.R."/>
            <person name="Wilson R.K."/>
        </authorList>
    </citation>
    <scope>NUCLEOTIDE SEQUENCE [LARGE SCALE GENOMIC DNA]</scope>
    <source>
        <strain evidence="1 2">YIT 11816</strain>
    </source>
</reference>
<protein>
    <submittedName>
        <fullName evidence="1">Uncharacterized protein</fullName>
    </submittedName>
</protein>
<organism evidence="1 2">
    <name type="scientific">Sutterella parvirubra YIT 11816</name>
    <dbReference type="NCBI Taxonomy" id="762967"/>
    <lineage>
        <taxon>Bacteria</taxon>
        <taxon>Pseudomonadati</taxon>
        <taxon>Pseudomonadota</taxon>
        <taxon>Betaproteobacteria</taxon>
        <taxon>Burkholderiales</taxon>
        <taxon>Sutterellaceae</taxon>
        <taxon>Sutterella</taxon>
    </lineage>
</organism>
<gene>
    <name evidence="1" type="ORF">HMPREF9440_01118</name>
</gene>
<dbReference type="AlphaFoldDB" id="H3KEF4"/>
<evidence type="ECO:0000313" key="1">
    <source>
        <dbReference type="EMBL" id="EHY31508.1"/>
    </source>
</evidence>
<dbReference type="Proteomes" id="UP000004956">
    <property type="component" value="Unassembled WGS sequence"/>
</dbReference>
<dbReference type="EMBL" id="AFBQ01000153">
    <property type="protein sequence ID" value="EHY31508.1"/>
    <property type="molecule type" value="Genomic_DNA"/>
</dbReference>